<keyword evidence="7" id="KW-1185">Reference proteome</keyword>
<gene>
    <name evidence="6" type="ORF">SPHA_21597</name>
</gene>
<proteinExistence type="inferred from homology"/>
<sequence>MNELRKCVMGGEFEAALLKTSMIQNPFQAITAANKALHQRQNNRMITKNIHSEILFCLSPLKGISDSFRKFGVSDDDKSVFVAVVDDRQHKVLKQIVEKVQGKLHDMTDLESLCDVANIKKIYKVTAEEMQVGPLVDALVTRIAMKDTFAV</sequence>
<dbReference type="AlphaFoldDB" id="A0A812BRP7"/>
<evidence type="ECO:0000313" key="7">
    <source>
        <dbReference type="Proteomes" id="UP000597762"/>
    </source>
</evidence>
<dbReference type="SUPFAM" id="SSF143870">
    <property type="entry name" value="PF0523-like"/>
    <property type="match status" value="1"/>
</dbReference>
<keyword evidence="3" id="KW-0819">tRNA processing</keyword>
<evidence type="ECO:0000256" key="4">
    <source>
        <dbReference type="ARBA" id="ARBA00023242"/>
    </source>
</evidence>
<evidence type="ECO:0000256" key="2">
    <source>
        <dbReference type="ARBA" id="ARBA00005546"/>
    </source>
</evidence>
<comment type="caution">
    <text evidence="6">The sequence shown here is derived from an EMBL/GenBank/DDBJ whole genome shotgun (WGS) entry which is preliminary data.</text>
</comment>
<comment type="subcellular location">
    <subcellularLocation>
        <location evidence="1">Nucleus</location>
    </subcellularLocation>
</comment>
<dbReference type="Pfam" id="PF08617">
    <property type="entry name" value="CGI-121"/>
    <property type="match status" value="1"/>
</dbReference>
<dbReference type="GO" id="GO:0002949">
    <property type="term" value="P:tRNA threonylcarbamoyladenosine modification"/>
    <property type="evidence" value="ECO:0007669"/>
    <property type="project" value="TreeGrafter"/>
</dbReference>
<dbReference type="PANTHER" id="PTHR15840:SF10">
    <property type="entry name" value="EKC_KEOPS COMPLEX SUBUNIT TPRKB"/>
    <property type="match status" value="1"/>
</dbReference>
<evidence type="ECO:0000256" key="5">
    <source>
        <dbReference type="RuleBase" id="RU004398"/>
    </source>
</evidence>
<protein>
    <submittedName>
        <fullName evidence="6">CGI121</fullName>
    </submittedName>
</protein>
<comment type="similarity">
    <text evidence="2 5">Belongs to the CGI121/TPRKB family.</text>
</comment>
<keyword evidence="4 5" id="KW-0539">Nucleus</keyword>
<dbReference type="GO" id="GO:0005634">
    <property type="term" value="C:nucleus"/>
    <property type="evidence" value="ECO:0007669"/>
    <property type="project" value="UniProtKB-SubCell"/>
</dbReference>
<name>A0A812BRP7_ACAPH</name>
<evidence type="ECO:0000256" key="3">
    <source>
        <dbReference type="ARBA" id="ARBA00022694"/>
    </source>
</evidence>
<dbReference type="InterPro" id="IPR013926">
    <property type="entry name" value="CGI121/TPRKB"/>
</dbReference>
<accession>A0A812BRP7</accession>
<dbReference type="PANTHER" id="PTHR15840">
    <property type="entry name" value="CGI-121 FAMILY MEMBER"/>
    <property type="match status" value="1"/>
</dbReference>
<organism evidence="6 7">
    <name type="scientific">Acanthosepion pharaonis</name>
    <name type="common">Pharaoh cuttlefish</name>
    <name type="synonym">Sepia pharaonis</name>
    <dbReference type="NCBI Taxonomy" id="158019"/>
    <lineage>
        <taxon>Eukaryota</taxon>
        <taxon>Metazoa</taxon>
        <taxon>Spiralia</taxon>
        <taxon>Lophotrochozoa</taxon>
        <taxon>Mollusca</taxon>
        <taxon>Cephalopoda</taxon>
        <taxon>Coleoidea</taxon>
        <taxon>Decapodiformes</taxon>
        <taxon>Sepiida</taxon>
        <taxon>Sepiina</taxon>
        <taxon>Sepiidae</taxon>
        <taxon>Acanthosepion</taxon>
    </lineage>
</organism>
<dbReference type="EMBL" id="CAHIKZ030000792">
    <property type="protein sequence ID" value="CAE1238931.1"/>
    <property type="molecule type" value="Genomic_DNA"/>
</dbReference>
<dbReference type="NCBIfam" id="NF011465">
    <property type="entry name" value="PRK14886.1-1"/>
    <property type="match status" value="1"/>
</dbReference>
<evidence type="ECO:0000256" key="1">
    <source>
        <dbReference type="ARBA" id="ARBA00004123"/>
    </source>
</evidence>
<dbReference type="InterPro" id="IPR036504">
    <property type="entry name" value="CGI121/TPRKB_sf"/>
</dbReference>
<dbReference type="Proteomes" id="UP000597762">
    <property type="component" value="Unassembled WGS sequence"/>
</dbReference>
<reference evidence="6" key="1">
    <citation type="submission" date="2021-01" db="EMBL/GenBank/DDBJ databases">
        <authorList>
            <person name="Li R."/>
            <person name="Bekaert M."/>
        </authorList>
    </citation>
    <scope>NUCLEOTIDE SEQUENCE</scope>
    <source>
        <strain evidence="6">Farmed</strain>
    </source>
</reference>
<dbReference type="GO" id="GO:0005829">
    <property type="term" value="C:cytosol"/>
    <property type="evidence" value="ECO:0007669"/>
    <property type="project" value="TreeGrafter"/>
</dbReference>
<dbReference type="OrthoDB" id="329139at2759"/>
<dbReference type="GO" id="GO:0000408">
    <property type="term" value="C:EKC/KEOPS complex"/>
    <property type="evidence" value="ECO:0007669"/>
    <property type="project" value="TreeGrafter"/>
</dbReference>
<dbReference type="Gene3D" id="3.30.2380.10">
    <property type="entry name" value="CGI121/TPRKB"/>
    <property type="match status" value="1"/>
</dbReference>
<evidence type="ECO:0000313" key="6">
    <source>
        <dbReference type="EMBL" id="CAE1238931.1"/>
    </source>
</evidence>